<dbReference type="AlphaFoldDB" id="A0A327WAY8"/>
<dbReference type="Gene3D" id="2.60.120.10">
    <property type="entry name" value="Jelly Rolls"/>
    <property type="match status" value="1"/>
</dbReference>
<dbReference type="Proteomes" id="UP000249819">
    <property type="component" value="Unassembled WGS sequence"/>
</dbReference>
<protein>
    <submittedName>
        <fullName evidence="1">CRP-like cAMP-binding protein</fullName>
    </submittedName>
</protein>
<dbReference type="InterPro" id="IPR014710">
    <property type="entry name" value="RmlC-like_jellyroll"/>
</dbReference>
<evidence type="ECO:0000313" key="2">
    <source>
        <dbReference type="Proteomes" id="UP000249819"/>
    </source>
</evidence>
<accession>A0A327WAY8</accession>
<dbReference type="EMBL" id="QLMA01000001">
    <property type="protein sequence ID" value="RAJ87318.1"/>
    <property type="molecule type" value="Genomic_DNA"/>
</dbReference>
<comment type="caution">
    <text evidence="1">The sequence shown here is derived from an EMBL/GenBank/DDBJ whole genome shotgun (WGS) entry which is preliminary data.</text>
</comment>
<dbReference type="RefSeq" id="WP_111590021.1">
    <property type="nucleotide sequence ID" value="NZ_QLMA01000001.1"/>
</dbReference>
<sequence>MPVSPQMINLFSRIHPLTEEFIHDLSMELEVIHIPKKKQWVSYGEICRYALFLEEGLLYSSYEETKYTATTWFMKENEFVISVESFLRQKPSKETITAIEDCMAVGLKYENMKQLIQDHACFQKVYTSLIEHYYILSEERAFNLRKREATDRYRFLLECHGEIVQRVPLHLIASYLCINMETLSRIRRKI</sequence>
<dbReference type="OrthoDB" id="680421at2"/>
<evidence type="ECO:0000313" key="1">
    <source>
        <dbReference type="EMBL" id="RAJ87318.1"/>
    </source>
</evidence>
<reference evidence="1 2" key="1">
    <citation type="submission" date="2018-06" db="EMBL/GenBank/DDBJ databases">
        <title>Genomic Encyclopedia of Archaeal and Bacterial Type Strains, Phase II (KMG-II): from individual species to whole genera.</title>
        <authorList>
            <person name="Goeker M."/>
        </authorList>
    </citation>
    <scope>NUCLEOTIDE SEQUENCE [LARGE SCALE GENOMIC DNA]</scope>
    <source>
        <strain evidence="1 2">DSM 29821</strain>
    </source>
</reference>
<dbReference type="InterPro" id="IPR018490">
    <property type="entry name" value="cNMP-bd_dom_sf"/>
</dbReference>
<organism evidence="1 2">
    <name type="scientific">Chitinophaga dinghuensis</name>
    <dbReference type="NCBI Taxonomy" id="1539050"/>
    <lineage>
        <taxon>Bacteria</taxon>
        <taxon>Pseudomonadati</taxon>
        <taxon>Bacteroidota</taxon>
        <taxon>Chitinophagia</taxon>
        <taxon>Chitinophagales</taxon>
        <taxon>Chitinophagaceae</taxon>
        <taxon>Chitinophaga</taxon>
    </lineage>
</organism>
<dbReference type="SUPFAM" id="SSF51206">
    <property type="entry name" value="cAMP-binding domain-like"/>
    <property type="match status" value="1"/>
</dbReference>
<gene>
    <name evidence="1" type="ORF">CLV59_10167</name>
</gene>
<keyword evidence="2" id="KW-1185">Reference proteome</keyword>
<name>A0A327WAY8_9BACT</name>
<proteinExistence type="predicted"/>